<dbReference type="InterPro" id="IPR002937">
    <property type="entry name" value="Amino_oxidase"/>
</dbReference>
<accession>A0A5E4VDM0</accession>
<reference evidence="3 4" key="1">
    <citation type="submission" date="2019-08" db="EMBL/GenBank/DDBJ databases">
        <authorList>
            <person name="Peeters C."/>
        </authorList>
    </citation>
    <scope>NUCLEOTIDE SEQUENCE [LARGE SCALE GENOMIC DNA]</scope>
    <source>
        <strain evidence="3 4">LMG 30175</strain>
    </source>
</reference>
<dbReference type="PANTHER" id="PTHR43563">
    <property type="entry name" value="AMINE OXIDASE"/>
    <property type="match status" value="1"/>
</dbReference>
<dbReference type="Proteomes" id="UP000414233">
    <property type="component" value="Unassembled WGS sequence"/>
</dbReference>
<dbReference type="InterPro" id="IPR050703">
    <property type="entry name" value="Flavin_MAO"/>
</dbReference>
<dbReference type="RefSeq" id="WP_150697370.1">
    <property type="nucleotide sequence ID" value="NZ_CABPRZ010000009.1"/>
</dbReference>
<dbReference type="SUPFAM" id="SSF54373">
    <property type="entry name" value="FAD-linked reductases, C-terminal domain"/>
    <property type="match status" value="1"/>
</dbReference>
<organism evidence="3 4">
    <name type="scientific">Pandoraea terrae</name>
    <dbReference type="NCBI Taxonomy" id="1537710"/>
    <lineage>
        <taxon>Bacteria</taxon>
        <taxon>Pseudomonadati</taxon>
        <taxon>Pseudomonadota</taxon>
        <taxon>Betaproteobacteria</taxon>
        <taxon>Burkholderiales</taxon>
        <taxon>Burkholderiaceae</taxon>
        <taxon>Pandoraea</taxon>
    </lineage>
</organism>
<dbReference type="GO" id="GO:0016491">
    <property type="term" value="F:oxidoreductase activity"/>
    <property type="evidence" value="ECO:0007669"/>
    <property type="project" value="InterPro"/>
</dbReference>
<sequence length="378" mass="40973">MDTVHIAIIGGGLSGLFAAYQLTQQGIHDYVVIEAKEAIGGRILSLNIDDETKAGTHTFDLGPTWYWPDYQPQLRQVIDTLDLPTFEQHETGDMLIEQASGQPNRMRGYPNVPASVRLYGGMGALIDALADRLPPANIRTGLTVKRLNSGEDRVEINVADTSGASTTLRAERVLLAIPPRIAVSRIVFDPPLPESLVTAWRHTNTWMAPHAKHVAVYDTPFWREQQLSGEARSGRGPMAEIHDASVPDGIGALFGFIGVPPNVRASLPEGALLEKCRMQLIRLFGDKAANPVAHVIKDWAADSFVATPEDLVGYGMHSSAPASTASSAPWHGRVIGIASEWSPQFPGYVAGAVEAASIGVRELLVQDKRSMRTQSLLH</sequence>
<dbReference type="AlphaFoldDB" id="A0A5E4VDM0"/>
<dbReference type="OrthoDB" id="3972913at2"/>
<evidence type="ECO:0000259" key="2">
    <source>
        <dbReference type="Pfam" id="PF01593"/>
    </source>
</evidence>
<dbReference type="InterPro" id="IPR036188">
    <property type="entry name" value="FAD/NAD-bd_sf"/>
</dbReference>
<evidence type="ECO:0000313" key="3">
    <source>
        <dbReference type="EMBL" id="VVE09873.1"/>
    </source>
</evidence>
<dbReference type="Pfam" id="PF01593">
    <property type="entry name" value="Amino_oxidase"/>
    <property type="match status" value="1"/>
</dbReference>
<dbReference type="Pfam" id="PF13450">
    <property type="entry name" value="NAD_binding_8"/>
    <property type="match status" value="1"/>
</dbReference>
<dbReference type="PANTHER" id="PTHR43563:SF1">
    <property type="entry name" value="AMINE OXIDASE [FLAVIN-CONTAINING] B"/>
    <property type="match status" value="1"/>
</dbReference>
<feature type="domain" description="Amine oxidase" evidence="2">
    <location>
        <begin position="117"/>
        <end position="357"/>
    </location>
</feature>
<name>A0A5E4VDM0_9BURK</name>
<gene>
    <name evidence="3" type="ORF">PTE30175_02503</name>
</gene>
<comment type="similarity">
    <text evidence="1">Belongs to the flavin monoamine oxidase family.</text>
</comment>
<evidence type="ECO:0000313" key="4">
    <source>
        <dbReference type="Proteomes" id="UP000414233"/>
    </source>
</evidence>
<dbReference type="SUPFAM" id="SSF51905">
    <property type="entry name" value="FAD/NAD(P)-binding domain"/>
    <property type="match status" value="1"/>
</dbReference>
<keyword evidence="4" id="KW-1185">Reference proteome</keyword>
<protein>
    <submittedName>
        <fullName evidence="3">Amine oxidase</fullName>
    </submittedName>
</protein>
<proteinExistence type="inferred from homology"/>
<dbReference type="Gene3D" id="3.90.660.10">
    <property type="match status" value="1"/>
</dbReference>
<evidence type="ECO:0000256" key="1">
    <source>
        <dbReference type="ARBA" id="ARBA00005995"/>
    </source>
</evidence>
<dbReference type="EMBL" id="CABPRZ010000009">
    <property type="protein sequence ID" value="VVE09873.1"/>
    <property type="molecule type" value="Genomic_DNA"/>
</dbReference>
<dbReference type="Gene3D" id="3.50.50.60">
    <property type="entry name" value="FAD/NAD(P)-binding domain"/>
    <property type="match status" value="2"/>
</dbReference>